<dbReference type="InterPro" id="IPR036942">
    <property type="entry name" value="Beta-barrel_TonB_sf"/>
</dbReference>
<dbReference type="GO" id="GO:0015344">
    <property type="term" value="F:siderophore uptake transmembrane transporter activity"/>
    <property type="evidence" value="ECO:0007669"/>
    <property type="project" value="TreeGrafter"/>
</dbReference>
<dbReference type="Pfam" id="PF13715">
    <property type="entry name" value="CarbopepD_reg_2"/>
    <property type="match status" value="1"/>
</dbReference>
<evidence type="ECO:0000256" key="12">
    <source>
        <dbReference type="PROSITE-ProRule" id="PRU01360"/>
    </source>
</evidence>
<dbReference type="InterPro" id="IPR012910">
    <property type="entry name" value="Plug_dom"/>
</dbReference>
<feature type="chain" id="PRO_5012067569" evidence="14">
    <location>
        <begin position="21"/>
        <end position="829"/>
    </location>
</feature>
<keyword evidence="17" id="KW-0675">Receptor</keyword>
<dbReference type="Pfam" id="PF00593">
    <property type="entry name" value="TonB_dep_Rec_b-barrel"/>
    <property type="match status" value="1"/>
</dbReference>
<dbReference type="PROSITE" id="PS52016">
    <property type="entry name" value="TONB_DEPENDENT_REC_3"/>
    <property type="match status" value="1"/>
</dbReference>
<keyword evidence="4" id="KW-0410">Iron transport</keyword>
<dbReference type="SUPFAM" id="SSF56935">
    <property type="entry name" value="Porins"/>
    <property type="match status" value="1"/>
</dbReference>
<evidence type="ECO:0000256" key="11">
    <source>
        <dbReference type="ARBA" id="ARBA00023237"/>
    </source>
</evidence>
<keyword evidence="10 12" id="KW-0472">Membrane</keyword>
<evidence type="ECO:0000256" key="7">
    <source>
        <dbReference type="ARBA" id="ARBA00023004"/>
    </source>
</evidence>
<comment type="caution">
    <text evidence="17">The sequence shown here is derived from an EMBL/GenBank/DDBJ whole genome shotgun (WGS) entry which is preliminary data.</text>
</comment>
<keyword evidence="11 12" id="KW-0998">Cell outer membrane</keyword>
<keyword evidence="6 14" id="KW-0732">Signal</keyword>
<keyword evidence="9 13" id="KW-0798">TonB box</keyword>
<keyword evidence="18" id="KW-1185">Reference proteome</keyword>
<reference evidence="17 18" key="1">
    <citation type="submission" date="2017-10" db="EMBL/GenBank/DDBJ databases">
        <title>The draft genome sequence of Lewinella nigricans NBRC 102662.</title>
        <authorList>
            <person name="Wang K."/>
        </authorList>
    </citation>
    <scope>NUCLEOTIDE SEQUENCE [LARGE SCALE GENOMIC DNA]</scope>
    <source>
        <strain evidence="17 18">NBRC 102662</strain>
    </source>
</reference>
<dbReference type="Proteomes" id="UP000223913">
    <property type="component" value="Unassembled WGS sequence"/>
</dbReference>
<evidence type="ECO:0000259" key="15">
    <source>
        <dbReference type="Pfam" id="PF00593"/>
    </source>
</evidence>
<dbReference type="Gene3D" id="2.170.130.10">
    <property type="entry name" value="TonB-dependent receptor, plug domain"/>
    <property type="match status" value="1"/>
</dbReference>
<evidence type="ECO:0000313" key="18">
    <source>
        <dbReference type="Proteomes" id="UP000223913"/>
    </source>
</evidence>
<dbReference type="OrthoDB" id="9775095at2"/>
<comment type="subcellular location">
    <subcellularLocation>
        <location evidence="1 12">Cell outer membrane</location>
        <topology evidence="1 12">Multi-pass membrane protein</topology>
    </subcellularLocation>
</comment>
<keyword evidence="5 12" id="KW-0812">Transmembrane</keyword>
<evidence type="ECO:0000256" key="4">
    <source>
        <dbReference type="ARBA" id="ARBA00022496"/>
    </source>
</evidence>
<evidence type="ECO:0000256" key="3">
    <source>
        <dbReference type="ARBA" id="ARBA00022452"/>
    </source>
</evidence>
<keyword evidence="8" id="KW-0406">Ion transport</keyword>
<keyword evidence="7" id="KW-0408">Iron</keyword>
<dbReference type="CDD" id="cd01347">
    <property type="entry name" value="ligand_gated_channel"/>
    <property type="match status" value="1"/>
</dbReference>
<dbReference type="RefSeq" id="WP_099150117.1">
    <property type="nucleotide sequence ID" value="NZ_PDUD01000017.1"/>
</dbReference>
<protein>
    <submittedName>
        <fullName evidence="17">TonB-dependent siderophore receptor</fullName>
    </submittedName>
</protein>
<evidence type="ECO:0000256" key="9">
    <source>
        <dbReference type="ARBA" id="ARBA00023077"/>
    </source>
</evidence>
<evidence type="ECO:0000256" key="1">
    <source>
        <dbReference type="ARBA" id="ARBA00004571"/>
    </source>
</evidence>
<evidence type="ECO:0000256" key="14">
    <source>
        <dbReference type="SAM" id="SignalP"/>
    </source>
</evidence>
<dbReference type="InterPro" id="IPR008969">
    <property type="entry name" value="CarboxyPept-like_regulatory"/>
</dbReference>
<dbReference type="Pfam" id="PF07715">
    <property type="entry name" value="Plug"/>
    <property type="match status" value="1"/>
</dbReference>
<proteinExistence type="inferred from homology"/>
<feature type="domain" description="TonB-dependent receptor plug" evidence="16">
    <location>
        <begin position="135"/>
        <end position="228"/>
    </location>
</feature>
<dbReference type="InterPro" id="IPR039426">
    <property type="entry name" value="TonB-dep_rcpt-like"/>
</dbReference>
<evidence type="ECO:0000256" key="10">
    <source>
        <dbReference type="ARBA" id="ARBA00023136"/>
    </source>
</evidence>
<organism evidence="17 18">
    <name type="scientific">Flavilitoribacter nigricans (strain ATCC 23147 / DSM 23189 / NBRC 102662 / NCIMB 1420 / SS-2)</name>
    <name type="common">Lewinella nigricans</name>
    <dbReference type="NCBI Taxonomy" id="1122177"/>
    <lineage>
        <taxon>Bacteria</taxon>
        <taxon>Pseudomonadati</taxon>
        <taxon>Bacteroidota</taxon>
        <taxon>Saprospiria</taxon>
        <taxon>Saprospirales</taxon>
        <taxon>Lewinellaceae</taxon>
        <taxon>Flavilitoribacter</taxon>
    </lineage>
</organism>
<evidence type="ECO:0000256" key="6">
    <source>
        <dbReference type="ARBA" id="ARBA00022729"/>
    </source>
</evidence>
<evidence type="ECO:0000256" key="13">
    <source>
        <dbReference type="RuleBase" id="RU003357"/>
    </source>
</evidence>
<keyword evidence="2 12" id="KW-0813">Transport</keyword>
<evidence type="ECO:0000259" key="16">
    <source>
        <dbReference type="Pfam" id="PF07715"/>
    </source>
</evidence>
<feature type="signal peptide" evidence="14">
    <location>
        <begin position="1"/>
        <end position="20"/>
    </location>
</feature>
<dbReference type="InterPro" id="IPR000531">
    <property type="entry name" value="Beta-barrel_TonB"/>
</dbReference>
<keyword evidence="3 12" id="KW-1134">Transmembrane beta strand</keyword>
<evidence type="ECO:0000256" key="5">
    <source>
        <dbReference type="ARBA" id="ARBA00022692"/>
    </source>
</evidence>
<dbReference type="SUPFAM" id="SSF49464">
    <property type="entry name" value="Carboxypeptidase regulatory domain-like"/>
    <property type="match status" value="1"/>
</dbReference>
<evidence type="ECO:0000256" key="2">
    <source>
        <dbReference type="ARBA" id="ARBA00022448"/>
    </source>
</evidence>
<evidence type="ECO:0000313" key="17">
    <source>
        <dbReference type="EMBL" id="PHN06862.1"/>
    </source>
</evidence>
<evidence type="ECO:0000256" key="8">
    <source>
        <dbReference type="ARBA" id="ARBA00023065"/>
    </source>
</evidence>
<dbReference type="Gene3D" id="2.60.40.1120">
    <property type="entry name" value="Carboxypeptidase-like, regulatory domain"/>
    <property type="match status" value="1"/>
</dbReference>
<dbReference type="GO" id="GO:0009279">
    <property type="term" value="C:cell outer membrane"/>
    <property type="evidence" value="ECO:0007669"/>
    <property type="project" value="UniProtKB-SubCell"/>
</dbReference>
<feature type="domain" description="TonB-dependent receptor-like beta-barrel" evidence="15">
    <location>
        <begin position="312"/>
        <end position="796"/>
    </location>
</feature>
<accession>A0A2D0NEE5</accession>
<dbReference type="PANTHER" id="PTHR32552:SF68">
    <property type="entry name" value="FERRICHROME OUTER MEMBRANE TRANSPORTER_PHAGE RECEPTOR"/>
    <property type="match status" value="1"/>
</dbReference>
<dbReference type="Gene3D" id="2.40.170.20">
    <property type="entry name" value="TonB-dependent receptor, beta-barrel domain"/>
    <property type="match status" value="1"/>
</dbReference>
<sequence length="829" mass="91652">MKRICTLLFFCFLFLQTGWMQESAAILYGHVTGKAGQKLAGANVVLAETDLGTFTDASGIFSIGPIPPGTYNVHISTVGYHTRIEKVTLHVGQRTELNIELEPSSLDLTEVEVFGKPNKQVEKLQTITRLPLEPSDQIQSISVISDRLIELQGNLTISEAARNVPGIYTFATYGNQRESMSARGYRGIPLLKNGVRVNSDFRGIGILSDMQGVESIQVLKGASAITQGIATDLGSPGGVINLVTKVPRFYNTASVSLRVGSWGQIRPTFDVQGLLNQSQTLAFRLNGAYEHANSYRTGVSLEKFYINPSLAWKPDPRTTVTLEMDFLDDSRTPDPGTVNLAANDTNAIYDLPYDRFLGFSSNRAVTRNGTYTARIQRELNDQLQLRAAYIYSGLDISSITTSLSSGGRGLPNLSEFNQRYRTIGASSRIDKNSVLQLDLIAQEVKTGAVKHTLQVGVDYRTNFLETSSSSQAGLHYVDIIDVFQPVPNDLPETGQVYVAPVRDEYGNVISGGQSEAAAIELLAGDPVRSRSRSYGLMLQDVVELTNWASVFLGIRYNSQESTGSATETEISRGNAWNPQLGLMVRVKEGLNVFGSYTSSTSLRGAGNVDINGVELGNQRIDQLEAGIKSDWYDNRLRFNLTLYKINNTNMPLPVYDANWNPTGYYQKGGNDERKGIEVELIGRILPELEIVGGYAYIDARYKEHTSFYRDSAPLNTPKHTANAWLNYTVGKGKFSGLNLGAGAYYIGERPVNDWATTVTHEGIVPDQEPFNIESYTVVNAYLGYRVSNYGFRLLFNNIFDQIGYNAYRTRFINQTDPRSFAAVISYDFR</sequence>
<dbReference type="EMBL" id="PDUD01000017">
    <property type="protein sequence ID" value="PHN06862.1"/>
    <property type="molecule type" value="Genomic_DNA"/>
</dbReference>
<dbReference type="AlphaFoldDB" id="A0A2D0NEE5"/>
<dbReference type="PANTHER" id="PTHR32552">
    <property type="entry name" value="FERRICHROME IRON RECEPTOR-RELATED"/>
    <property type="match status" value="1"/>
</dbReference>
<dbReference type="InterPro" id="IPR037066">
    <property type="entry name" value="Plug_dom_sf"/>
</dbReference>
<comment type="similarity">
    <text evidence="12 13">Belongs to the TonB-dependent receptor family.</text>
</comment>
<name>A0A2D0NEE5_FLAN2</name>
<gene>
    <name evidence="17" type="ORF">CRP01_10870</name>
</gene>